<evidence type="ECO:0000256" key="1">
    <source>
        <dbReference type="SAM" id="MobiDB-lite"/>
    </source>
</evidence>
<sequence length="315" mass="36337">MSASDGVISLADLMHRHQELLVKPLFWTSRHLELMGCRFQHVYNAPSREDTRDDQQPFQGKPNEGESEARSLARSFSLQGKLNALTNILLSKGSIFDKRSKGPYFTFAGHPVHRPHYTVFYRRDQPDRSVSQEPLPVIGYLNYTNVSGTRWHKFQPRHHDGGVDYAVSPLSKKKLARVTPKEWKEDPYFVCVLLSLAQLQEHRLKPSRPTSHSSRLLIASPMDREFIHLYEAQITSDFLRMLDNPAAATIQTNFPTIERRQIPFRPFETFQERIFAELLREQLGDGRGIQRKCTVHLASLKLMSQKTTVKTSQVR</sequence>
<reference evidence="2" key="1">
    <citation type="journal article" date="2023" name="IMA Fungus">
        <title>Comparative genomic study of the Penicillium genus elucidates a diverse pangenome and 15 lateral gene transfer events.</title>
        <authorList>
            <person name="Petersen C."/>
            <person name="Sorensen T."/>
            <person name="Nielsen M.R."/>
            <person name="Sondergaard T.E."/>
            <person name="Sorensen J.L."/>
            <person name="Fitzpatrick D.A."/>
            <person name="Frisvad J.C."/>
            <person name="Nielsen K.L."/>
        </authorList>
    </citation>
    <scope>NUCLEOTIDE SEQUENCE</scope>
    <source>
        <strain evidence="2">IBT 15450</strain>
    </source>
</reference>
<dbReference type="EMBL" id="JAQJZL010000005">
    <property type="protein sequence ID" value="KAJ6041411.1"/>
    <property type="molecule type" value="Genomic_DNA"/>
</dbReference>
<evidence type="ECO:0000313" key="3">
    <source>
        <dbReference type="Proteomes" id="UP001219568"/>
    </source>
</evidence>
<feature type="region of interest" description="Disordered" evidence="1">
    <location>
        <begin position="47"/>
        <end position="72"/>
    </location>
</feature>
<accession>A0AAD6IBF7</accession>
<organism evidence="2 3">
    <name type="scientific">Penicillium canescens</name>
    <dbReference type="NCBI Taxonomy" id="5083"/>
    <lineage>
        <taxon>Eukaryota</taxon>
        <taxon>Fungi</taxon>
        <taxon>Dikarya</taxon>
        <taxon>Ascomycota</taxon>
        <taxon>Pezizomycotina</taxon>
        <taxon>Eurotiomycetes</taxon>
        <taxon>Eurotiomycetidae</taxon>
        <taxon>Eurotiales</taxon>
        <taxon>Aspergillaceae</taxon>
        <taxon>Penicillium</taxon>
    </lineage>
</organism>
<gene>
    <name evidence="2" type="ORF">N7460_006801</name>
</gene>
<dbReference type="Proteomes" id="UP001219568">
    <property type="component" value="Unassembled WGS sequence"/>
</dbReference>
<evidence type="ECO:0000313" key="2">
    <source>
        <dbReference type="EMBL" id="KAJ6041411.1"/>
    </source>
</evidence>
<keyword evidence="3" id="KW-1185">Reference proteome</keyword>
<name>A0AAD6IBF7_PENCN</name>
<comment type="caution">
    <text evidence="2">The sequence shown here is derived from an EMBL/GenBank/DDBJ whole genome shotgun (WGS) entry which is preliminary data.</text>
</comment>
<proteinExistence type="predicted"/>
<protein>
    <submittedName>
        <fullName evidence="2">Uncharacterized protein</fullName>
    </submittedName>
</protein>
<reference evidence="2" key="2">
    <citation type="submission" date="2023-01" db="EMBL/GenBank/DDBJ databases">
        <authorList>
            <person name="Petersen C."/>
        </authorList>
    </citation>
    <scope>NUCLEOTIDE SEQUENCE</scope>
    <source>
        <strain evidence="2">IBT 15450</strain>
    </source>
</reference>
<dbReference type="AlphaFoldDB" id="A0AAD6IBF7"/>